<comment type="caution">
    <text evidence="2">The sequence shown here is derived from an EMBL/GenBank/DDBJ whole genome shotgun (WGS) entry which is preliminary data.</text>
</comment>
<evidence type="ECO:0000313" key="3">
    <source>
        <dbReference type="Proteomes" id="UP000076874"/>
    </source>
</evidence>
<dbReference type="PANTHER" id="PTHR34776:SF1">
    <property type="entry name" value="F17F16.3 PROTEIN"/>
    <property type="match status" value="1"/>
</dbReference>
<dbReference type="EMBL" id="AZHD01000007">
    <property type="protein sequence ID" value="OAA61886.1"/>
    <property type="molecule type" value="Genomic_DNA"/>
</dbReference>
<protein>
    <recommendedName>
        <fullName evidence="4">BTB domain transcription factor</fullName>
    </recommendedName>
</protein>
<feature type="compositionally biased region" description="Basic and acidic residues" evidence="1">
    <location>
        <begin position="23"/>
        <end position="54"/>
    </location>
</feature>
<dbReference type="OrthoDB" id="1028014at2759"/>
<feature type="compositionally biased region" description="Gly residues" evidence="1">
    <location>
        <begin position="110"/>
        <end position="121"/>
    </location>
</feature>
<evidence type="ECO:0000313" key="2">
    <source>
        <dbReference type="EMBL" id="OAA61886.1"/>
    </source>
</evidence>
<dbReference type="PANTHER" id="PTHR34776">
    <property type="entry name" value="F17F16.3 PROTEIN"/>
    <property type="match status" value="1"/>
</dbReference>
<sequence>MVRTRAASHGGKADGDETQTEQNGKRDVKPETAQEDLPSTKKEPDTVRNGDDGGAKGGADSGANGADGDKDTAAKHVPAKRSPSPEGAHKRQKTTKEEADGGEAKTVENGGAGTAAAGGGARDNDADEAKPQILEKGAIYFFFRGRVNVDEPHGLADVARTYIVLQPGDGDDGDKNGKDGGSCRLLALPKKVLPRSGRERYMAFVEKAGVSYAALEREFLTGSEYETKTARAGSEGDGHHQHVPAATSFGEGVYALTTTGRASHLAYVLTLPRALGAVQRQLGLVRAQGSFIVSVKNPAYPGPGGGPMVGGGPDYPKEIRDSFRSLRWVPLRPEYLDYPNGHILLVGESSGTEKAFGEDQPSARSREVSAEVEELADEDLNRMQQLGESDAEAIFTALKAKDQAEGQPEPVNAFG</sequence>
<dbReference type="STRING" id="1081102.A0A167UT73"/>
<feature type="compositionally biased region" description="Basic and acidic residues" evidence="1">
    <location>
        <begin position="94"/>
        <end position="106"/>
    </location>
</feature>
<accession>A0A167UT73</accession>
<dbReference type="Proteomes" id="UP000076874">
    <property type="component" value="Unassembled WGS sequence"/>
</dbReference>
<dbReference type="AlphaFoldDB" id="A0A167UT73"/>
<reference evidence="2 3" key="1">
    <citation type="journal article" date="2016" name="Genome Biol. Evol.">
        <title>Divergent and convergent evolution of fungal pathogenicity.</title>
        <authorList>
            <person name="Shang Y."/>
            <person name="Xiao G."/>
            <person name="Zheng P."/>
            <person name="Cen K."/>
            <person name="Zhan S."/>
            <person name="Wang C."/>
        </authorList>
    </citation>
    <scope>NUCLEOTIDE SEQUENCE [LARGE SCALE GENOMIC DNA]</scope>
    <source>
        <strain evidence="2 3">RCEF 264</strain>
    </source>
</reference>
<evidence type="ECO:0000256" key="1">
    <source>
        <dbReference type="SAM" id="MobiDB-lite"/>
    </source>
</evidence>
<gene>
    <name evidence="2" type="ORF">SPI_04745</name>
</gene>
<feature type="region of interest" description="Disordered" evidence="1">
    <location>
        <begin position="1"/>
        <end position="126"/>
    </location>
</feature>
<name>A0A167UT73_9HYPO</name>
<organism evidence="2 3">
    <name type="scientific">Niveomyces insectorum RCEF 264</name>
    <dbReference type="NCBI Taxonomy" id="1081102"/>
    <lineage>
        <taxon>Eukaryota</taxon>
        <taxon>Fungi</taxon>
        <taxon>Dikarya</taxon>
        <taxon>Ascomycota</taxon>
        <taxon>Pezizomycotina</taxon>
        <taxon>Sordariomycetes</taxon>
        <taxon>Hypocreomycetidae</taxon>
        <taxon>Hypocreales</taxon>
        <taxon>Cordycipitaceae</taxon>
        <taxon>Niveomyces</taxon>
    </lineage>
</organism>
<proteinExistence type="predicted"/>
<evidence type="ECO:0008006" key="4">
    <source>
        <dbReference type="Google" id="ProtNLM"/>
    </source>
</evidence>
<keyword evidence="3" id="KW-1185">Reference proteome</keyword>